<gene>
    <name evidence="1" type="ORF">COU48_02810</name>
</gene>
<accession>A0A2J0JH69</accession>
<organism evidence="1 2">
    <name type="scientific">Candidatus Nomurabacteria bacterium CG10_big_fil_rev_8_21_14_0_10_03_31_7</name>
    <dbReference type="NCBI Taxonomy" id="1974730"/>
    <lineage>
        <taxon>Bacteria</taxon>
        <taxon>Candidatus Nomuraibacteriota</taxon>
    </lineage>
</organism>
<comment type="caution">
    <text evidence="1">The sequence shown here is derived from an EMBL/GenBank/DDBJ whole genome shotgun (WGS) entry which is preliminary data.</text>
</comment>
<name>A0A2J0JH69_9BACT</name>
<sequence>MKKIIVIVLLIIVILLFFLFVLVKETVSYNCGINLEGARSAGSDCSFHNKFTLKDLLFGNSSTLYSK</sequence>
<proteinExistence type="predicted"/>
<reference evidence="2" key="1">
    <citation type="submission" date="2017-09" db="EMBL/GenBank/DDBJ databases">
        <title>Depth-based differentiation of microbial function through sediment-hosted aquifers and enrichment of novel symbionts in the deep terrestrial subsurface.</title>
        <authorList>
            <person name="Probst A.J."/>
            <person name="Ladd B."/>
            <person name="Jarett J.K."/>
            <person name="Geller-Mcgrath D.E."/>
            <person name="Sieber C.M.K."/>
            <person name="Emerson J.B."/>
            <person name="Anantharaman K."/>
            <person name="Thomas B.C."/>
            <person name="Malmstrom R."/>
            <person name="Stieglmeier M."/>
            <person name="Klingl A."/>
            <person name="Woyke T."/>
            <person name="Ryan C.M."/>
            <person name="Banfield J.F."/>
        </authorList>
    </citation>
    <scope>NUCLEOTIDE SEQUENCE [LARGE SCALE GENOMIC DNA]</scope>
</reference>
<protein>
    <submittedName>
        <fullName evidence="1">Uncharacterized protein</fullName>
    </submittedName>
</protein>
<evidence type="ECO:0000313" key="1">
    <source>
        <dbReference type="EMBL" id="PIR68665.1"/>
    </source>
</evidence>
<dbReference type="Proteomes" id="UP000228613">
    <property type="component" value="Unassembled WGS sequence"/>
</dbReference>
<evidence type="ECO:0000313" key="2">
    <source>
        <dbReference type="Proteomes" id="UP000228613"/>
    </source>
</evidence>
<dbReference type="EMBL" id="PFCP01000065">
    <property type="protein sequence ID" value="PIR68665.1"/>
    <property type="molecule type" value="Genomic_DNA"/>
</dbReference>
<dbReference type="AlphaFoldDB" id="A0A2J0JH69"/>